<evidence type="ECO:0000313" key="2">
    <source>
        <dbReference type="EMBL" id="TCF09617.1"/>
    </source>
</evidence>
<sequence>MTFSATVVRVLVASPSDVPEARDAVESALNSWNLRYAAKRQIVVLPWRWESSSVPLLGKHPQALINEQGVDDADIIIAIFGSHLGSPTPDAVSGTVEEIERSLANGKPVHPYFSTASLPHDVDIEQLQGLRQFKEELQKKGLLGEFDDVRQLENQIWAAVEHDIEKLEISGQLTPNMQKGIRFKVDSKQERIQKSVDAKGRIKHDVKHWIEVTNVGDEAAESVTFEGRAEEGLLRLITDETRPIRLDPGSTWKIPFAIAMGTAGLTLKIRWSEDGEEQEKEFDFQ</sequence>
<comment type="caution">
    <text evidence="1">The sequence shown here is derived from an EMBL/GenBank/DDBJ whole genome shotgun (WGS) entry which is preliminary data.</text>
</comment>
<name>A0A4V2N478_BIFLL</name>
<dbReference type="Proteomes" id="UP000291814">
    <property type="component" value="Unassembled WGS sequence"/>
</dbReference>
<proteinExistence type="predicted"/>
<dbReference type="EMBL" id="SHSD01000033">
    <property type="protein sequence ID" value="TCF09617.1"/>
    <property type="molecule type" value="Genomic_DNA"/>
</dbReference>
<reference evidence="3 4" key="1">
    <citation type="journal article" date="2018" name="Sci. Rep.">
        <title>Genomic diversity and distribution of Bifidobacterium longum subsp. longum across the human lifespan.</title>
        <authorList>
            <person name="Odamaki T."/>
            <person name="Bottacini F."/>
            <person name="Kato K."/>
            <person name="Mitsuyama E."/>
            <person name="Yoshida K."/>
            <person name="Horigome A."/>
            <person name="Xiao J.Z."/>
            <person name="van Sinderen D."/>
        </authorList>
    </citation>
    <scope>NUCLEOTIDE SEQUENCE [LARGE SCALE GENOMIC DNA]</scope>
    <source>
        <strain evidence="1 4">MCC10070</strain>
        <strain evidence="2 3">MCC10083</strain>
    </source>
</reference>
<dbReference type="RefSeq" id="WP_033500976.1">
    <property type="nucleotide sequence ID" value="NZ_BCYH01000017.1"/>
</dbReference>
<dbReference type="Proteomes" id="UP000291226">
    <property type="component" value="Unassembled WGS sequence"/>
</dbReference>
<dbReference type="EMBL" id="SHRR01000018">
    <property type="protein sequence ID" value="TCE85566.1"/>
    <property type="molecule type" value="Genomic_DNA"/>
</dbReference>
<dbReference type="AlphaFoldDB" id="A0A4V2N478"/>
<gene>
    <name evidence="1" type="ORF">MCC10070_1230</name>
    <name evidence="2" type="ORF">MCC10083_1217</name>
</gene>
<accession>A0A4V2N478</accession>
<evidence type="ECO:0000313" key="3">
    <source>
        <dbReference type="Proteomes" id="UP000291226"/>
    </source>
</evidence>
<reference evidence="1" key="2">
    <citation type="submission" date="2019-02" db="EMBL/GenBank/DDBJ databases">
        <authorList>
            <person name="Odamaki T."/>
        </authorList>
    </citation>
    <scope>NUCLEOTIDE SEQUENCE</scope>
    <source>
        <strain evidence="1">MCC10070</strain>
        <strain evidence="2">MCC10083</strain>
    </source>
</reference>
<protein>
    <recommendedName>
        <fullName evidence="5">DUF4062 domain-containing protein</fullName>
    </recommendedName>
</protein>
<evidence type="ECO:0008006" key="5">
    <source>
        <dbReference type="Google" id="ProtNLM"/>
    </source>
</evidence>
<organism evidence="1 4">
    <name type="scientific">Bifidobacterium longum subsp. longum</name>
    <dbReference type="NCBI Taxonomy" id="1679"/>
    <lineage>
        <taxon>Bacteria</taxon>
        <taxon>Bacillati</taxon>
        <taxon>Actinomycetota</taxon>
        <taxon>Actinomycetes</taxon>
        <taxon>Bifidobacteriales</taxon>
        <taxon>Bifidobacteriaceae</taxon>
        <taxon>Bifidobacterium</taxon>
    </lineage>
</organism>
<evidence type="ECO:0000313" key="4">
    <source>
        <dbReference type="Proteomes" id="UP000291814"/>
    </source>
</evidence>
<evidence type="ECO:0000313" key="1">
    <source>
        <dbReference type="EMBL" id="TCE85566.1"/>
    </source>
</evidence>